<dbReference type="RefSeq" id="WP_052561397.1">
    <property type="nucleotide sequence ID" value="NZ_BAFN01000001.1"/>
</dbReference>
<reference evidence="3" key="1">
    <citation type="journal article" date="2015" name="Genome Announc.">
        <title>Draft Genome Sequence of an Anaerobic Ammonium-Oxidizing Bacterium, "Candidatus Brocadia sinica".</title>
        <authorList>
            <person name="Oshiki M."/>
            <person name="Shinyako-Hata K."/>
            <person name="Satoh H."/>
            <person name="Okabe S."/>
        </authorList>
    </citation>
    <scope>NUCLEOTIDE SEQUENCE [LARGE SCALE GENOMIC DNA]</scope>
    <source>
        <strain evidence="3">JPN1</strain>
    </source>
</reference>
<organism evidence="2 3">
    <name type="scientific">Candidatus Brocadia sinica JPN1</name>
    <dbReference type="NCBI Taxonomy" id="1197129"/>
    <lineage>
        <taxon>Bacteria</taxon>
        <taxon>Pseudomonadati</taxon>
        <taxon>Planctomycetota</taxon>
        <taxon>Candidatus Brocadiia</taxon>
        <taxon>Candidatus Brocadiales</taxon>
        <taxon>Candidatus Brocadiaceae</taxon>
        <taxon>Candidatus Brocadia</taxon>
    </lineage>
</organism>
<evidence type="ECO:0000313" key="2">
    <source>
        <dbReference type="EMBL" id="GAN31627.1"/>
    </source>
</evidence>
<proteinExistence type="predicted"/>
<accession>A0ABQ0JSC2</accession>
<dbReference type="Proteomes" id="UP000032309">
    <property type="component" value="Unassembled WGS sequence"/>
</dbReference>
<name>A0ABQ0JSC2_9BACT</name>
<gene>
    <name evidence="2" type="ORF">BROSI_A0128</name>
</gene>
<keyword evidence="1" id="KW-0732">Signal</keyword>
<evidence type="ECO:0000256" key="1">
    <source>
        <dbReference type="SAM" id="SignalP"/>
    </source>
</evidence>
<dbReference type="EMBL" id="BAFN01000001">
    <property type="protein sequence ID" value="GAN31627.1"/>
    <property type="molecule type" value="Genomic_DNA"/>
</dbReference>
<sequence length="182" mass="21196">MNLFLIPRKSLATVTVLLFMLGLSASSAFSEREHPGQVIPYKEEEKPRITKEDVAKFAEEYIRKNSTEGVFKYLDKNTEKYLGLMLDKVHKDKLSPTKTDEYFVCADFKGKDGNTYDLDFFVQGTNKDNLRVDKASIAVHKMNGKENYTWNYNKKKDLWEKKAILIEKEYPEPTKREHPGYP</sequence>
<keyword evidence="3" id="KW-1185">Reference proteome</keyword>
<protein>
    <submittedName>
        <fullName evidence="2">Uncharacterized protein</fullName>
    </submittedName>
</protein>
<feature type="chain" id="PRO_5046298877" evidence="1">
    <location>
        <begin position="31"/>
        <end position="182"/>
    </location>
</feature>
<evidence type="ECO:0000313" key="3">
    <source>
        <dbReference type="Proteomes" id="UP000032309"/>
    </source>
</evidence>
<feature type="signal peptide" evidence="1">
    <location>
        <begin position="1"/>
        <end position="30"/>
    </location>
</feature>
<comment type="caution">
    <text evidence="2">The sequence shown here is derived from an EMBL/GenBank/DDBJ whole genome shotgun (WGS) entry which is preliminary data.</text>
</comment>